<evidence type="ECO:0000313" key="2">
    <source>
        <dbReference type="EMBL" id="MBC3791870.1"/>
    </source>
</evidence>
<proteinExistence type="predicted"/>
<dbReference type="Proteomes" id="UP000700732">
    <property type="component" value="Unassembled WGS sequence"/>
</dbReference>
<keyword evidence="3" id="KW-1185">Reference proteome</keyword>
<evidence type="ECO:0000256" key="1">
    <source>
        <dbReference type="SAM" id="SignalP"/>
    </source>
</evidence>
<reference evidence="2 3" key="1">
    <citation type="submission" date="2019-06" db="EMBL/GenBank/DDBJ databases">
        <title>Spirosoma utsteinense sp. nov. isolated from Antarctic ice-free soils.</title>
        <authorList>
            <person name="Tahon G."/>
        </authorList>
    </citation>
    <scope>NUCLEOTIDE SEQUENCE [LARGE SCALE GENOMIC DNA]</scope>
    <source>
        <strain evidence="2 3">LMG 31447</strain>
    </source>
</reference>
<evidence type="ECO:0008006" key="4">
    <source>
        <dbReference type="Google" id="ProtNLM"/>
    </source>
</evidence>
<sequence length="134" mass="14530">MKHSILLIALWLMGVSATAQTKPVSTSSSAIVTTVESITDKRFLPDTAYAALSTEDIDLLTKEPVANWGLPLESGPAITYYNLIIGTRSYQLLITQAPKASYPTATLLRFITPKSKPEPIARGTLRPKTEPASK</sequence>
<dbReference type="EMBL" id="VFIA01000012">
    <property type="protein sequence ID" value="MBC3791870.1"/>
    <property type="molecule type" value="Genomic_DNA"/>
</dbReference>
<accession>A0ABR6W5K1</accession>
<dbReference type="RefSeq" id="WP_186737653.1">
    <property type="nucleotide sequence ID" value="NZ_VFIA01000012.1"/>
</dbReference>
<comment type="caution">
    <text evidence="2">The sequence shown here is derived from an EMBL/GenBank/DDBJ whole genome shotgun (WGS) entry which is preliminary data.</text>
</comment>
<keyword evidence="1" id="KW-0732">Signal</keyword>
<organism evidence="2 3">
    <name type="scientific">Spirosoma utsteinense</name>
    <dbReference type="NCBI Taxonomy" id="2585773"/>
    <lineage>
        <taxon>Bacteria</taxon>
        <taxon>Pseudomonadati</taxon>
        <taxon>Bacteroidota</taxon>
        <taxon>Cytophagia</taxon>
        <taxon>Cytophagales</taxon>
        <taxon>Cytophagaceae</taxon>
        <taxon>Spirosoma</taxon>
    </lineage>
</organism>
<feature type="chain" id="PRO_5046304047" description="DUF4377 domain-containing protein" evidence="1">
    <location>
        <begin position="22"/>
        <end position="134"/>
    </location>
</feature>
<protein>
    <recommendedName>
        <fullName evidence="4">DUF4377 domain-containing protein</fullName>
    </recommendedName>
</protein>
<evidence type="ECO:0000313" key="3">
    <source>
        <dbReference type="Proteomes" id="UP000700732"/>
    </source>
</evidence>
<gene>
    <name evidence="2" type="ORF">FH603_2378</name>
</gene>
<feature type="signal peptide" evidence="1">
    <location>
        <begin position="1"/>
        <end position="21"/>
    </location>
</feature>
<name>A0ABR6W5K1_9BACT</name>